<keyword evidence="10" id="KW-1185">Reference proteome</keyword>
<dbReference type="Proteomes" id="UP000326759">
    <property type="component" value="Unassembled WGS sequence"/>
</dbReference>
<keyword evidence="6" id="KW-0687">Ribonucleoprotein</keyword>
<evidence type="ECO:0000256" key="1">
    <source>
        <dbReference type="ARBA" id="ARBA00004173"/>
    </source>
</evidence>
<comment type="caution">
    <text evidence="9">The sequence shown here is derived from an EMBL/GenBank/DDBJ whole genome shotgun (WGS) entry which is preliminary data.</text>
</comment>
<dbReference type="Gene3D" id="2.40.150.20">
    <property type="entry name" value="Ribosomal protein L14"/>
    <property type="match status" value="1"/>
</dbReference>
<dbReference type="Pfam" id="PF00238">
    <property type="entry name" value="Ribosomal_L14"/>
    <property type="match status" value="1"/>
</dbReference>
<evidence type="ECO:0000256" key="7">
    <source>
        <dbReference type="ARBA" id="ARBA00040118"/>
    </source>
</evidence>
<dbReference type="EMBL" id="SEYY01020202">
    <property type="protein sequence ID" value="KAB7497495.1"/>
    <property type="molecule type" value="Genomic_DNA"/>
</dbReference>
<keyword evidence="5" id="KW-0496">Mitochondrion</keyword>
<keyword evidence="3" id="KW-0809">Transit peptide</keyword>
<proteinExistence type="inferred from homology"/>
<organism evidence="9 10">
    <name type="scientific">Armadillidium nasatum</name>
    <dbReference type="NCBI Taxonomy" id="96803"/>
    <lineage>
        <taxon>Eukaryota</taxon>
        <taxon>Metazoa</taxon>
        <taxon>Ecdysozoa</taxon>
        <taxon>Arthropoda</taxon>
        <taxon>Crustacea</taxon>
        <taxon>Multicrustacea</taxon>
        <taxon>Malacostraca</taxon>
        <taxon>Eumalacostraca</taxon>
        <taxon>Peracarida</taxon>
        <taxon>Isopoda</taxon>
        <taxon>Oniscidea</taxon>
        <taxon>Crinocheta</taxon>
        <taxon>Armadillidiidae</taxon>
        <taxon>Armadillidium</taxon>
    </lineage>
</organism>
<dbReference type="InterPro" id="IPR000218">
    <property type="entry name" value="Ribosomal_uL14"/>
</dbReference>
<evidence type="ECO:0000256" key="5">
    <source>
        <dbReference type="ARBA" id="ARBA00023128"/>
    </source>
</evidence>
<dbReference type="GO" id="GO:0005840">
    <property type="term" value="C:ribosome"/>
    <property type="evidence" value="ECO:0007669"/>
    <property type="project" value="UniProtKB-KW"/>
</dbReference>
<evidence type="ECO:0000256" key="6">
    <source>
        <dbReference type="ARBA" id="ARBA00023274"/>
    </source>
</evidence>
<protein>
    <recommendedName>
        <fullName evidence="7">Large ribosomal subunit protein uL14m</fullName>
    </recommendedName>
    <alternativeName>
        <fullName evidence="8">39S ribosomal protein L14, mitochondrial</fullName>
    </alternativeName>
</protein>
<dbReference type="PROSITE" id="PS51257">
    <property type="entry name" value="PROKAR_LIPOPROTEIN"/>
    <property type="match status" value="1"/>
</dbReference>
<evidence type="ECO:0000256" key="4">
    <source>
        <dbReference type="ARBA" id="ARBA00022980"/>
    </source>
</evidence>
<evidence type="ECO:0000256" key="3">
    <source>
        <dbReference type="ARBA" id="ARBA00022946"/>
    </source>
</evidence>
<sequence length="153" mass="17211">MNGRYLLHPLQNIFASCNRSFSTSEVCCQVRKMTRLRVVDNSPIGKAAMLEGKPPKVIHVYTKKKFGYLGDKVLVAIKGQKVKGILVGCVQDQDPFIPKFDSNNVVLIDENGNPLGNRIYVPIPTILRKMLKDKSYPKQADYTKILSIATRFV</sequence>
<evidence type="ECO:0000313" key="9">
    <source>
        <dbReference type="EMBL" id="KAB7497495.1"/>
    </source>
</evidence>
<evidence type="ECO:0000256" key="8">
    <source>
        <dbReference type="ARBA" id="ARBA00042938"/>
    </source>
</evidence>
<dbReference type="GO" id="GO:0006412">
    <property type="term" value="P:translation"/>
    <property type="evidence" value="ECO:0007669"/>
    <property type="project" value="InterPro"/>
</dbReference>
<dbReference type="GO" id="GO:0005743">
    <property type="term" value="C:mitochondrial inner membrane"/>
    <property type="evidence" value="ECO:0007669"/>
    <property type="project" value="UniProtKB-ARBA"/>
</dbReference>
<dbReference type="SUPFAM" id="SSF50193">
    <property type="entry name" value="Ribosomal protein L14"/>
    <property type="match status" value="1"/>
</dbReference>
<dbReference type="PANTHER" id="PTHR21037">
    <property type="entry name" value="39S RIBOSOMAL PROTEIN L14, MITOCHONDRIAL"/>
    <property type="match status" value="1"/>
</dbReference>
<dbReference type="AlphaFoldDB" id="A0A5N5SUA2"/>
<reference evidence="9 10" key="1">
    <citation type="journal article" date="2019" name="PLoS Biol.">
        <title>Sex chromosomes control vertical transmission of feminizing Wolbachia symbionts in an isopod.</title>
        <authorList>
            <person name="Becking T."/>
            <person name="Chebbi M.A."/>
            <person name="Giraud I."/>
            <person name="Moumen B."/>
            <person name="Laverre T."/>
            <person name="Caubet Y."/>
            <person name="Peccoud J."/>
            <person name="Gilbert C."/>
            <person name="Cordaux R."/>
        </authorList>
    </citation>
    <scope>NUCLEOTIDE SEQUENCE [LARGE SCALE GENOMIC DNA]</scope>
    <source>
        <strain evidence="9">ANa2</strain>
        <tissue evidence="9">Whole body excluding digestive tract and cuticle</tissue>
    </source>
</reference>
<dbReference type="GO" id="GO:1990904">
    <property type="term" value="C:ribonucleoprotein complex"/>
    <property type="evidence" value="ECO:0007669"/>
    <property type="project" value="UniProtKB-KW"/>
</dbReference>
<dbReference type="InterPro" id="IPR036853">
    <property type="entry name" value="Ribosomal_uL14_sf"/>
</dbReference>
<dbReference type="HAMAP" id="MF_01367">
    <property type="entry name" value="Ribosomal_uL14"/>
    <property type="match status" value="1"/>
</dbReference>
<dbReference type="FunFam" id="2.40.150.20:FF:000004">
    <property type="entry name" value="39S ribosomal protein L14, mitochondrial"/>
    <property type="match status" value="1"/>
</dbReference>
<dbReference type="GO" id="GO:0003735">
    <property type="term" value="F:structural constituent of ribosome"/>
    <property type="evidence" value="ECO:0007669"/>
    <property type="project" value="InterPro"/>
</dbReference>
<keyword evidence="4 9" id="KW-0689">Ribosomal protein</keyword>
<gene>
    <name evidence="9" type="primary">mrpl14</name>
    <name evidence="9" type="ORF">Anas_03878</name>
</gene>
<accession>A0A5N5SUA2</accession>
<name>A0A5N5SUA2_9CRUS</name>
<evidence type="ECO:0000313" key="10">
    <source>
        <dbReference type="Proteomes" id="UP000326759"/>
    </source>
</evidence>
<comment type="similarity">
    <text evidence="2">Belongs to the universal ribosomal protein uL14 family.</text>
</comment>
<evidence type="ECO:0000256" key="2">
    <source>
        <dbReference type="ARBA" id="ARBA00010745"/>
    </source>
</evidence>
<dbReference type="OrthoDB" id="274765at2759"/>
<dbReference type="CDD" id="cd00337">
    <property type="entry name" value="Ribosomal_uL14"/>
    <property type="match status" value="1"/>
</dbReference>
<dbReference type="PANTHER" id="PTHR21037:SF3">
    <property type="entry name" value="LARGE RIBOSOMAL SUBUNIT PROTEIN UL14M"/>
    <property type="match status" value="1"/>
</dbReference>
<comment type="subcellular location">
    <subcellularLocation>
        <location evidence="1">Mitochondrion</location>
    </subcellularLocation>
</comment>
<dbReference type="SMART" id="SM01374">
    <property type="entry name" value="Ribosomal_L14"/>
    <property type="match status" value="1"/>
</dbReference>